<dbReference type="NCBIfam" id="TIGR00104">
    <property type="entry name" value="tRNA_TsaA"/>
    <property type="match status" value="1"/>
</dbReference>
<dbReference type="Gene3D" id="3.30.2310.10">
    <property type="entry name" value="YaeB-like"/>
    <property type="match status" value="1"/>
</dbReference>
<dbReference type="Gene3D" id="2.40.30.70">
    <property type="entry name" value="YaeB-like"/>
    <property type="match status" value="1"/>
</dbReference>
<dbReference type="Proteomes" id="UP000254031">
    <property type="component" value="Unassembled WGS sequence"/>
</dbReference>
<organism evidence="6 8">
    <name type="scientific">Mannheimia haemolytica</name>
    <name type="common">Pasteurella haemolytica</name>
    <dbReference type="NCBI Taxonomy" id="75985"/>
    <lineage>
        <taxon>Bacteria</taxon>
        <taxon>Pseudomonadati</taxon>
        <taxon>Pseudomonadota</taxon>
        <taxon>Gammaproteobacteria</taxon>
        <taxon>Pasteurellales</taxon>
        <taxon>Pasteurellaceae</taxon>
        <taxon>Mannheimia</taxon>
    </lineage>
</organism>
<evidence type="ECO:0000259" key="3">
    <source>
        <dbReference type="PROSITE" id="PS51668"/>
    </source>
</evidence>
<dbReference type="EMBL" id="VAJI01000002">
    <property type="protein sequence ID" value="TRB39921.1"/>
    <property type="molecule type" value="Genomic_DNA"/>
</dbReference>
<dbReference type="GeneID" id="67370035"/>
<dbReference type="Proteomes" id="UP000318394">
    <property type="component" value="Unassembled WGS sequence"/>
</dbReference>
<reference evidence="8 9" key="2">
    <citation type="journal article" date="2019" name="Vet. Microbiol.">
        <title>Genetic characterization of susceptible and multi-drug resistant Mannheimia haemolytica isolated from high-risk stocker calves prior to and after antimicrobial metaphylaxis.</title>
        <authorList>
            <person name="Snyder E.R."/>
            <person name="Alvarez-Narvaez S."/>
            <person name="Credille B.C."/>
        </authorList>
    </citation>
    <scope>NUCLEOTIDE SEQUENCE [LARGE SCALE GENOMIC DNA]</scope>
    <source>
        <strain evidence="6 8">UGA-R5-128-1</strain>
        <strain evidence="5 9">UGA-R7-163-1</strain>
    </source>
</reference>
<dbReference type="CDD" id="cd09281">
    <property type="entry name" value="UPF0066"/>
    <property type="match status" value="1"/>
</dbReference>
<dbReference type="KEGG" id="mhaq:WC39_11670"/>
<feature type="domain" description="TsaA-like" evidence="3">
    <location>
        <begin position="13"/>
        <end position="154"/>
    </location>
</feature>
<evidence type="ECO:0000256" key="1">
    <source>
        <dbReference type="ARBA" id="ARBA00022691"/>
    </source>
</evidence>
<sequence>MNSTSNQLTPIQLNPIGFVESPYDEKFSVPRQPNLVAEGKGILRLIPPYNTPDAVRGLEKFSHIWLIFQFHHIPEREWHATVRPPRLGGNERVGVFASRATHRPNPLGLSKVKLEAVVAGGSEVYLKLGSVDLVNGTPIFDIKPYIAFADSEPQAVSGFAQQKPQARLAVRFSEEAKQAVEFCRNFAKFGIEQPLSFLADVIAQDPRPAYQQGKPSERVYGMNLAGYNIRWQIENDTQAIVLSIE</sequence>
<dbReference type="RefSeq" id="WP_006249948.1">
    <property type="nucleotide sequence ID" value="NZ_CP011098.1"/>
</dbReference>
<dbReference type="OrthoDB" id="9804309at2"/>
<dbReference type="EMBL" id="VAJB01000002">
    <property type="protein sequence ID" value="TRB76054.1"/>
    <property type="molecule type" value="Genomic_DNA"/>
</dbReference>
<evidence type="ECO:0000313" key="9">
    <source>
        <dbReference type="Proteomes" id="UP000318394"/>
    </source>
</evidence>
<dbReference type="PROSITE" id="PS01318">
    <property type="entry name" value="TSAA_1"/>
    <property type="match status" value="1"/>
</dbReference>
<evidence type="ECO:0000313" key="5">
    <source>
        <dbReference type="EMBL" id="TRB39921.1"/>
    </source>
</evidence>
<dbReference type="SUPFAM" id="SSF118196">
    <property type="entry name" value="YaeB-like"/>
    <property type="match status" value="1"/>
</dbReference>
<dbReference type="Pfam" id="PF01980">
    <property type="entry name" value="TrmO_N"/>
    <property type="match status" value="1"/>
</dbReference>
<reference evidence="4 7" key="1">
    <citation type="submission" date="2018-06" db="EMBL/GenBank/DDBJ databases">
        <authorList>
            <consortium name="Pathogen Informatics"/>
            <person name="Doyle S."/>
        </authorList>
    </citation>
    <scope>NUCLEOTIDE SEQUENCE [LARGE SCALE GENOMIC DNA]</scope>
    <source>
        <strain evidence="4 7">NCTC9380</strain>
    </source>
</reference>
<dbReference type="Pfam" id="PF18389">
    <property type="entry name" value="TrmO_C"/>
    <property type="match status" value="1"/>
</dbReference>
<dbReference type="InterPro" id="IPR041369">
    <property type="entry name" value="TrmO_C"/>
</dbReference>
<evidence type="ECO:0000313" key="7">
    <source>
        <dbReference type="Proteomes" id="UP000254031"/>
    </source>
</evidence>
<keyword evidence="6" id="KW-0808">Transferase</keyword>
<dbReference type="InterPro" id="IPR023370">
    <property type="entry name" value="TrmO-like_N"/>
</dbReference>
<keyword evidence="1" id="KW-0949">S-adenosyl-L-methionine</keyword>
<evidence type="ECO:0000313" key="4">
    <source>
        <dbReference type="EMBL" id="STY65990.1"/>
    </source>
</evidence>
<dbReference type="GO" id="GO:0089715">
    <property type="term" value="F:tRNA (L-threonylcarbamoyladenosine(37)-C2) methyltransferase activity"/>
    <property type="evidence" value="ECO:0007669"/>
    <property type="project" value="TreeGrafter"/>
</dbReference>
<gene>
    <name evidence="6" type="primary">tsaA</name>
    <name evidence="6" type="ORF">FEA53_01950</name>
    <name evidence="5" type="ORF">FEB89_01955</name>
    <name evidence="4" type="ORF">NCTC9380_01270</name>
</gene>
<dbReference type="GO" id="GO:0032259">
    <property type="term" value="P:methylation"/>
    <property type="evidence" value="ECO:0007669"/>
    <property type="project" value="UniProtKB-KW"/>
</dbReference>
<evidence type="ECO:0000256" key="2">
    <source>
        <dbReference type="ARBA" id="ARBA00033753"/>
    </source>
</evidence>
<keyword evidence="6" id="KW-0489">Methyltransferase</keyword>
<dbReference type="EMBL" id="UGPL01000006">
    <property type="protein sequence ID" value="STY65990.1"/>
    <property type="molecule type" value="Genomic_DNA"/>
</dbReference>
<evidence type="ECO:0000313" key="8">
    <source>
        <dbReference type="Proteomes" id="UP000315164"/>
    </source>
</evidence>
<dbReference type="FunFam" id="2.40.30.70:FF:000001">
    <property type="entry name" value="tRNA (N6-threonylcarbamoyladenosine(37)-N6)-methyltransferase TrmO"/>
    <property type="match status" value="1"/>
</dbReference>
<dbReference type="PANTHER" id="PTHR12818">
    <property type="entry name" value="TRNA (ADENINE(37)-N6)-METHYLTRANSFERASE"/>
    <property type="match status" value="1"/>
</dbReference>
<keyword evidence="9" id="KW-1185">Reference proteome</keyword>
<accession>A0A249A2Q5</accession>
<name>A0A249A2Q5_MANHA</name>
<dbReference type="PANTHER" id="PTHR12818:SF0">
    <property type="entry name" value="TRNA (ADENINE(37)-N6)-METHYLTRANSFERASE"/>
    <property type="match status" value="1"/>
</dbReference>
<dbReference type="InterPro" id="IPR036414">
    <property type="entry name" value="YaeB_N_sf"/>
</dbReference>
<proteinExistence type="inferred from homology"/>
<comment type="similarity">
    <text evidence="2">Belongs to the tRNA methyltransferase O family.</text>
</comment>
<dbReference type="PROSITE" id="PS51668">
    <property type="entry name" value="TSAA_2"/>
    <property type="match status" value="1"/>
</dbReference>
<dbReference type="KEGG" id="mhay:VK67_11675"/>
<dbReference type="InterPro" id="IPR023368">
    <property type="entry name" value="UPF0066_cons_site"/>
</dbReference>
<protein>
    <submittedName>
        <fullName evidence="4">Putative methyltransferase, YaeB/AF_0241 family</fullName>
    </submittedName>
    <submittedName>
        <fullName evidence="6">tRNA (N6-threonylcarbamoyladenosine(37)-N6)-methyltransferase TrmO</fullName>
    </submittedName>
</protein>
<evidence type="ECO:0000313" key="6">
    <source>
        <dbReference type="EMBL" id="TRB76054.1"/>
    </source>
</evidence>
<dbReference type="Proteomes" id="UP000315164">
    <property type="component" value="Unassembled WGS sequence"/>
</dbReference>
<dbReference type="AlphaFoldDB" id="A0A249A2Q5"/>
<dbReference type="InterPro" id="IPR036413">
    <property type="entry name" value="YaeB-like_sf"/>
</dbReference>
<dbReference type="InterPro" id="IPR040372">
    <property type="entry name" value="YaeB-like"/>
</dbReference>